<evidence type="ECO:0008006" key="8">
    <source>
        <dbReference type="Google" id="ProtNLM"/>
    </source>
</evidence>
<dbReference type="Pfam" id="PF02678">
    <property type="entry name" value="Pirin"/>
    <property type="match status" value="1"/>
</dbReference>
<dbReference type="InterPro" id="IPR012093">
    <property type="entry name" value="Pirin"/>
</dbReference>
<feature type="binding site" evidence="2">
    <location>
        <position position="59"/>
    </location>
    <ligand>
        <name>Fe cation</name>
        <dbReference type="ChEBI" id="CHEBI:24875"/>
    </ligand>
</feature>
<dbReference type="AlphaFoldDB" id="A0A1G2DD91"/>
<dbReference type="CDD" id="cd02910">
    <property type="entry name" value="cupin_Yhhw_N"/>
    <property type="match status" value="1"/>
</dbReference>
<dbReference type="GO" id="GO:0046872">
    <property type="term" value="F:metal ion binding"/>
    <property type="evidence" value="ECO:0007669"/>
    <property type="project" value="UniProtKB-KW"/>
</dbReference>
<evidence type="ECO:0000313" key="6">
    <source>
        <dbReference type="EMBL" id="OGZ11422.1"/>
    </source>
</evidence>
<evidence type="ECO:0000259" key="5">
    <source>
        <dbReference type="Pfam" id="PF17954"/>
    </source>
</evidence>
<gene>
    <name evidence="6" type="ORF">A3C93_01750</name>
</gene>
<sequence length="235" mass="26630">MRHVERANERGKSDLGWLSSCFTYSFADYMNPKRMGFGVLRVVNDDAVAPQSGFPLHHHEEMEIVTVMLEGTLTHEDSIGNKKELKAGEVQVMTAGTGVNHSEWNHDPMETVRLFQIWIFPNKRGPPPYYEQKKFDEKDRQNEFQVLVSGDKKDGVLFIRQDAVFARASLKKGKNIAYQLADSTHGLFLMVVEGKVNIGADRLAERDTIEITGESHIEVETPEDADILLIEVPMQ</sequence>
<evidence type="ECO:0000256" key="1">
    <source>
        <dbReference type="ARBA" id="ARBA00008416"/>
    </source>
</evidence>
<evidence type="ECO:0000313" key="7">
    <source>
        <dbReference type="Proteomes" id="UP000178636"/>
    </source>
</evidence>
<dbReference type="PIRSF" id="PIRSF006232">
    <property type="entry name" value="Pirin"/>
    <property type="match status" value="1"/>
</dbReference>
<dbReference type="InterPro" id="IPR041602">
    <property type="entry name" value="Quercetinase_C"/>
</dbReference>
<dbReference type="EMBL" id="MHLO01000034">
    <property type="protein sequence ID" value="OGZ11422.1"/>
    <property type="molecule type" value="Genomic_DNA"/>
</dbReference>
<feature type="binding site" evidence="2">
    <location>
        <position position="101"/>
    </location>
    <ligand>
        <name>Fe cation</name>
        <dbReference type="ChEBI" id="CHEBI:24875"/>
    </ligand>
</feature>
<dbReference type="STRING" id="1798664.A3C93_01750"/>
<keyword evidence="2" id="KW-0479">Metal-binding</keyword>
<protein>
    <recommendedName>
        <fullName evidence="8">Pirin</fullName>
    </recommendedName>
</protein>
<feature type="binding site" evidence="2">
    <location>
        <position position="103"/>
    </location>
    <ligand>
        <name>Fe cation</name>
        <dbReference type="ChEBI" id="CHEBI:24875"/>
    </ligand>
</feature>
<evidence type="ECO:0000256" key="2">
    <source>
        <dbReference type="PIRSR" id="PIRSR006232-1"/>
    </source>
</evidence>
<dbReference type="PANTHER" id="PTHR43212">
    <property type="entry name" value="QUERCETIN 2,3-DIOXYGENASE"/>
    <property type="match status" value="1"/>
</dbReference>
<feature type="binding site" evidence="2">
    <location>
        <position position="57"/>
    </location>
    <ligand>
        <name>Fe cation</name>
        <dbReference type="ChEBI" id="CHEBI:24875"/>
    </ligand>
</feature>
<accession>A0A1G2DD91</accession>
<dbReference type="Pfam" id="PF17954">
    <property type="entry name" value="Pirin_C_2"/>
    <property type="match status" value="1"/>
</dbReference>
<name>A0A1G2DD91_9BACT</name>
<dbReference type="InterPro" id="IPR003829">
    <property type="entry name" value="Pirin_N_dom"/>
</dbReference>
<organism evidence="6 7">
    <name type="scientific">Candidatus Lloydbacteria bacterium RIFCSPHIGHO2_02_FULL_54_17</name>
    <dbReference type="NCBI Taxonomy" id="1798664"/>
    <lineage>
        <taxon>Bacteria</taxon>
        <taxon>Candidatus Lloydiibacteriota</taxon>
    </lineage>
</organism>
<keyword evidence="2" id="KW-0408">Iron</keyword>
<feature type="domain" description="Quercetin 2,3-dioxygenase C-terminal cupin" evidence="5">
    <location>
        <begin position="147"/>
        <end position="232"/>
    </location>
</feature>
<dbReference type="InterPro" id="IPR011051">
    <property type="entry name" value="RmlC_Cupin_sf"/>
</dbReference>
<dbReference type="SUPFAM" id="SSF51182">
    <property type="entry name" value="RmlC-like cupins"/>
    <property type="match status" value="1"/>
</dbReference>
<reference evidence="6 7" key="1">
    <citation type="journal article" date="2016" name="Nat. Commun.">
        <title>Thousands of microbial genomes shed light on interconnected biogeochemical processes in an aquifer system.</title>
        <authorList>
            <person name="Anantharaman K."/>
            <person name="Brown C.T."/>
            <person name="Hug L.A."/>
            <person name="Sharon I."/>
            <person name="Castelle C.J."/>
            <person name="Probst A.J."/>
            <person name="Thomas B.C."/>
            <person name="Singh A."/>
            <person name="Wilkins M.J."/>
            <person name="Karaoz U."/>
            <person name="Brodie E.L."/>
            <person name="Williams K.H."/>
            <person name="Hubbard S.S."/>
            <person name="Banfield J.F."/>
        </authorList>
    </citation>
    <scope>NUCLEOTIDE SEQUENCE [LARGE SCALE GENOMIC DNA]</scope>
</reference>
<comment type="similarity">
    <text evidence="1 3">Belongs to the pirin family.</text>
</comment>
<evidence type="ECO:0000256" key="3">
    <source>
        <dbReference type="RuleBase" id="RU003457"/>
    </source>
</evidence>
<comment type="cofactor">
    <cofactor evidence="2">
        <name>Fe cation</name>
        <dbReference type="ChEBI" id="CHEBI:24875"/>
    </cofactor>
    <text evidence="2">Binds 1 Fe cation per subunit.</text>
</comment>
<evidence type="ECO:0000259" key="4">
    <source>
        <dbReference type="Pfam" id="PF02678"/>
    </source>
</evidence>
<dbReference type="PANTHER" id="PTHR43212:SF3">
    <property type="entry name" value="QUERCETIN 2,3-DIOXYGENASE"/>
    <property type="match status" value="1"/>
</dbReference>
<feature type="domain" description="Pirin N-terminal" evidence="4">
    <location>
        <begin position="9"/>
        <end position="119"/>
    </location>
</feature>
<dbReference type="InterPro" id="IPR014710">
    <property type="entry name" value="RmlC-like_jellyroll"/>
</dbReference>
<dbReference type="Gene3D" id="2.60.120.10">
    <property type="entry name" value="Jelly Rolls"/>
    <property type="match status" value="2"/>
</dbReference>
<comment type="caution">
    <text evidence="6">The sequence shown here is derived from an EMBL/GenBank/DDBJ whole genome shotgun (WGS) entry which is preliminary data.</text>
</comment>
<dbReference type="Proteomes" id="UP000178636">
    <property type="component" value="Unassembled WGS sequence"/>
</dbReference>
<proteinExistence type="inferred from homology"/>